<dbReference type="RefSeq" id="WP_154457731.1">
    <property type="nucleotide sequence ID" value="NZ_VUMV01000003.1"/>
</dbReference>
<dbReference type="Gene3D" id="1.10.260.40">
    <property type="entry name" value="lambda repressor-like DNA-binding domains"/>
    <property type="match status" value="1"/>
</dbReference>
<evidence type="ECO:0000313" key="6">
    <source>
        <dbReference type="Proteomes" id="UP000466864"/>
    </source>
</evidence>
<organism evidence="5 6">
    <name type="scientific">Bilifractor porci</name>
    <dbReference type="NCBI Taxonomy" id="2606636"/>
    <lineage>
        <taxon>Bacteria</taxon>
        <taxon>Bacillati</taxon>
        <taxon>Bacillota</taxon>
        <taxon>Clostridia</taxon>
        <taxon>Lachnospirales</taxon>
        <taxon>Lachnospiraceae</taxon>
        <taxon>Bilifractor</taxon>
    </lineage>
</organism>
<name>A0A7X2P7U1_9FIRM</name>
<feature type="domain" description="HTH lacI-type" evidence="4">
    <location>
        <begin position="4"/>
        <end position="58"/>
    </location>
</feature>
<dbReference type="Pfam" id="PF00356">
    <property type="entry name" value="LacI"/>
    <property type="match status" value="1"/>
</dbReference>
<sequence length="349" mass="39308">MAGLTIKDIARICDVSISTVSRAINNDPGINARTRERVLQVVKEFNYIPNNSARNLKMAESNTIVLLVKGINNPFFQSMFPYFQAGLEKEGYQYLLHTIDEDADEAYAAEEITKEKRLKGIIFLGGILDYPEVVLENIQVPAVLCSVAVASPVLDKAEPRISMVSIDDEAEAYKAVSYFCRKGHRRIAIIAGRKGDYTVGSRRLAGYRRALQDYGIPFDPELVGYQKEDLPEYSEANGYAAAMELLKSGRRFTAFFVISDRMAMGVYKAIYDTGKKIPEDYSVIGFDGIEAVRYMYPALTTMIQPARKMAQSSIDLLMDQINGDTRKKHVMYEAELHERDSVRTIEDKE</sequence>
<dbReference type="PANTHER" id="PTHR30146:SF109">
    <property type="entry name" value="HTH-TYPE TRANSCRIPTIONAL REGULATOR GALS"/>
    <property type="match status" value="1"/>
</dbReference>
<dbReference type="AlphaFoldDB" id="A0A7X2P7U1"/>
<dbReference type="Proteomes" id="UP000466864">
    <property type="component" value="Unassembled WGS sequence"/>
</dbReference>
<reference evidence="5 6" key="1">
    <citation type="submission" date="2019-08" db="EMBL/GenBank/DDBJ databases">
        <title>In-depth cultivation of the pig gut microbiome towards novel bacterial diversity and tailored functional studies.</title>
        <authorList>
            <person name="Wylensek D."/>
            <person name="Hitch T.C.A."/>
            <person name="Clavel T."/>
        </authorList>
    </citation>
    <scope>NUCLEOTIDE SEQUENCE [LARGE SCALE GENOMIC DNA]</scope>
    <source>
        <strain evidence="5 6">Oil+RF-744-WCA-WT-13</strain>
    </source>
</reference>
<dbReference type="CDD" id="cd01392">
    <property type="entry name" value="HTH_LacI"/>
    <property type="match status" value="1"/>
</dbReference>
<keyword evidence="3" id="KW-0804">Transcription</keyword>
<evidence type="ECO:0000256" key="3">
    <source>
        <dbReference type="ARBA" id="ARBA00023163"/>
    </source>
</evidence>
<evidence type="ECO:0000256" key="2">
    <source>
        <dbReference type="ARBA" id="ARBA00023125"/>
    </source>
</evidence>
<dbReference type="PANTHER" id="PTHR30146">
    <property type="entry name" value="LACI-RELATED TRANSCRIPTIONAL REPRESSOR"/>
    <property type="match status" value="1"/>
</dbReference>
<dbReference type="CDD" id="cd06267">
    <property type="entry name" value="PBP1_LacI_sugar_binding-like"/>
    <property type="match status" value="1"/>
</dbReference>
<dbReference type="EMBL" id="VUMV01000003">
    <property type="protein sequence ID" value="MST81824.1"/>
    <property type="molecule type" value="Genomic_DNA"/>
</dbReference>
<dbReference type="InterPro" id="IPR000843">
    <property type="entry name" value="HTH_LacI"/>
</dbReference>
<dbReference type="GO" id="GO:0003700">
    <property type="term" value="F:DNA-binding transcription factor activity"/>
    <property type="evidence" value="ECO:0007669"/>
    <property type="project" value="TreeGrafter"/>
</dbReference>
<protein>
    <submittedName>
        <fullName evidence="5">LacI family transcriptional regulator</fullName>
    </submittedName>
</protein>
<keyword evidence="2" id="KW-0238">DNA-binding</keyword>
<evidence type="ECO:0000259" key="4">
    <source>
        <dbReference type="PROSITE" id="PS50932"/>
    </source>
</evidence>
<keyword evidence="6" id="KW-1185">Reference proteome</keyword>
<evidence type="ECO:0000256" key="1">
    <source>
        <dbReference type="ARBA" id="ARBA00023015"/>
    </source>
</evidence>
<dbReference type="SUPFAM" id="SSF47413">
    <property type="entry name" value="lambda repressor-like DNA-binding domains"/>
    <property type="match status" value="1"/>
</dbReference>
<dbReference type="SMART" id="SM00354">
    <property type="entry name" value="HTH_LACI"/>
    <property type="match status" value="1"/>
</dbReference>
<dbReference type="GO" id="GO:0000976">
    <property type="term" value="F:transcription cis-regulatory region binding"/>
    <property type="evidence" value="ECO:0007669"/>
    <property type="project" value="TreeGrafter"/>
</dbReference>
<dbReference type="InterPro" id="IPR028082">
    <property type="entry name" value="Peripla_BP_I"/>
</dbReference>
<comment type="caution">
    <text evidence="5">The sequence shown here is derived from an EMBL/GenBank/DDBJ whole genome shotgun (WGS) entry which is preliminary data.</text>
</comment>
<dbReference type="Gene3D" id="3.40.50.2300">
    <property type="match status" value="2"/>
</dbReference>
<dbReference type="SUPFAM" id="SSF53822">
    <property type="entry name" value="Periplasmic binding protein-like I"/>
    <property type="match status" value="1"/>
</dbReference>
<gene>
    <name evidence="5" type="ORF">FYJ60_05790</name>
</gene>
<proteinExistence type="predicted"/>
<accession>A0A7X2P7U1</accession>
<evidence type="ECO:0000313" key="5">
    <source>
        <dbReference type="EMBL" id="MST81824.1"/>
    </source>
</evidence>
<keyword evidence="1" id="KW-0805">Transcription regulation</keyword>
<dbReference type="PROSITE" id="PS50932">
    <property type="entry name" value="HTH_LACI_2"/>
    <property type="match status" value="1"/>
</dbReference>
<dbReference type="Pfam" id="PF13377">
    <property type="entry name" value="Peripla_BP_3"/>
    <property type="match status" value="1"/>
</dbReference>
<dbReference type="InterPro" id="IPR010982">
    <property type="entry name" value="Lambda_DNA-bd_dom_sf"/>
</dbReference>
<dbReference type="InterPro" id="IPR046335">
    <property type="entry name" value="LacI/GalR-like_sensor"/>
</dbReference>